<gene>
    <name evidence="4" type="ORF">H9L01_06255</name>
</gene>
<dbReference type="Proteomes" id="UP000515928">
    <property type="component" value="Chromosome"/>
</dbReference>
<dbReference type="Pfam" id="PF02632">
    <property type="entry name" value="BioY"/>
    <property type="match status" value="1"/>
</dbReference>
<dbReference type="EMBL" id="CP060715">
    <property type="protein sequence ID" value="QNN59985.1"/>
    <property type="molecule type" value="Genomic_DNA"/>
</dbReference>
<comment type="subcellular location">
    <subcellularLocation>
        <location evidence="2">Cell membrane</location>
        <topology evidence="2">Multi-pass membrane protein</topology>
    </subcellularLocation>
</comment>
<dbReference type="AlphaFoldDB" id="A0A7G9RWL0"/>
<name>A0A7G9RWL0_9FIRM</name>
<accession>A0A7G9RWL0</accession>
<sequence>MKAKDLSLAALFACFIAISAFIKIPLPVIPFTLQVFAICLTALTLTFQQTFFAILIYILLGLIGLPVFAGGMSGIQVFMSPTFGFILGFIPMALTLNTLYNRLPKKQKWLAFIASEIVLYAIALPILYFNVKMNSGVSIPLSKLFVAYWFTFIPTDTISMLLSVWVKERFLSGIKR</sequence>
<keyword evidence="2" id="KW-0813">Transport</keyword>
<feature type="transmembrane region" description="Helical" evidence="3">
    <location>
        <begin position="148"/>
        <end position="166"/>
    </location>
</feature>
<reference evidence="4 5" key="1">
    <citation type="submission" date="2020-08" db="EMBL/GenBank/DDBJ databases">
        <title>Genome sequence of Erysipelothrix inopinata DSM 15511T.</title>
        <authorList>
            <person name="Hyun D.-W."/>
            <person name="Bae J.-W."/>
        </authorList>
    </citation>
    <scope>NUCLEOTIDE SEQUENCE [LARGE SCALE GENOMIC DNA]</scope>
    <source>
        <strain evidence="4 5">DSM 15511</strain>
    </source>
</reference>
<protein>
    <recommendedName>
        <fullName evidence="2">Biotin transporter</fullName>
    </recommendedName>
</protein>
<keyword evidence="2" id="KW-1003">Cell membrane</keyword>
<keyword evidence="3" id="KW-0812">Transmembrane</keyword>
<dbReference type="RefSeq" id="WP_187533118.1">
    <property type="nucleotide sequence ID" value="NZ_CBCSHU010000002.1"/>
</dbReference>
<comment type="similarity">
    <text evidence="1 2">Belongs to the BioY family.</text>
</comment>
<dbReference type="GO" id="GO:0005886">
    <property type="term" value="C:plasma membrane"/>
    <property type="evidence" value="ECO:0007669"/>
    <property type="project" value="UniProtKB-SubCell"/>
</dbReference>
<evidence type="ECO:0000256" key="2">
    <source>
        <dbReference type="PIRNR" id="PIRNR016661"/>
    </source>
</evidence>
<feature type="transmembrane region" description="Helical" evidence="3">
    <location>
        <begin position="109"/>
        <end position="128"/>
    </location>
</feature>
<dbReference type="PIRSF" id="PIRSF016661">
    <property type="entry name" value="BioY"/>
    <property type="match status" value="1"/>
</dbReference>
<dbReference type="Gene3D" id="1.10.1760.20">
    <property type="match status" value="1"/>
</dbReference>
<dbReference type="KEGG" id="eio:H9L01_06255"/>
<evidence type="ECO:0000256" key="3">
    <source>
        <dbReference type="SAM" id="Phobius"/>
    </source>
</evidence>
<evidence type="ECO:0000313" key="4">
    <source>
        <dbReference type="EMBL" id="QNN59985.1"/>
    </source>
</evidence>
<evidence type="ECO:0000313" key="5">
    <source>
        <dbReference type="Proteomes" id="UP000515928"/>
    </source>
</evidence>
<keyword evidence="5" id="KW-1185">Reference proteome</keyword>
<proteinExistence type="inferred from homology"/>
<dbReference type="PANTHER" id="PTHR34295">
    <property type="entry name" value="BIOTIN TRANSPORTER BIOY"/>
    <property type="match status" value="1"/>
</dbReference>
<feature type="transmembrane region" description="Helical" evidence="3">
    <location>
        <begin position="78"/>
        <end position="97"/>
    </location>
</feature>
<keyword evidence="2 3" id="KW-0472">Membrane</keyword>
<organism evidence="4 5">
    <name type="scientific">Erysipelothrix inopinata</name>
    <dbReference type="NCBI Taxonomy" id="225084"/>
    <lineage>
        <taxon>Bacteria</taxon>
        <taxon>Bacillati</taxon>
        <taxon>Bacillota</taxon>
        <taxon>Erysipelotrichia</taxon>
        <taxon>Erysipelotrichales</taxon>
        <taxon>Erysipelotrichaceae</taxon>
        <taxon>Erysipelothrix</taxon>
    </lineage>
</organism>
<evidence type="ECO:0000256" key="1">
    <source>
        <dbReference type="ARBA" id="ARBA00010692"/>
    </source>
</evidence>
<dbReference type="InterPro" id="IPR003784">
    <property type="entry name" value="BioY"/>
</dbReference>
<dbReference type="GO" id="GO:0015225">
    <property type="term" value="F:biotin transmembrane transporter activity"/>
    <property type="evidence" value="ECO:0007669"/>
    <property type="project" value="UniProtKB-UniRule"/>
</dbReference>
<dbReference type="PANTHER" id="PTHR34295:SF1">
    <property type="entry name" value="BIOTIN TRANSPORTER BIOY"/>
    <property type="match status" value="1"/>
</dbReference>
<keyword evidence="3" id="KW-1133">Transmembrane helix</keyword>
<feature type="transmembrane region" description="Helical" evidence="3">
    <location>
        <begin position="54"/>
        <end position="72"/>
    </location>
</feature>